<feature type="compositionally biased region" description="Acidic residues" evidence="1">
    <location>
        <begin position="390"/>
        <end position="407"/>
    </location>
</feature>
<dbReference type="Pfam" id="PF04037">
    <property type="entry name" value="DUF382"/>
    <property type="match status" value="1"/>
</dbReference>
<feature type="compositionally biased region" description="Basic residues" evidence="1">
    <location>
        <begin position="29"/>
        <end position="39"/>
    </location>
</feature>
<geneLocation type="mitochondrion" evidence="4"/>
<accession>A0A0G4IHH7</accession>
<dbReference type="OMA" id="MASTHTY"/>
<evidence type="ECO:0000313" key="4">
    <source>
        <dbReference type="EMBL" id="SPQ93060.1"/>
    </source>
</evidence>
<dbReference type="Pfam" id="PF04046">
    <property type="entry name" value="PSP"/>
    <property type="match status" value="1"/>
</dbReference>
<evidence type="ECO:0000313" key="5">
    <source>
        <dbReference type="Proteomes" id="UP000039324"/>
    </source>
</evidence>
<dbReference type="Proteomes" id="UP000290189">
    <property type="component" value="Unassembled WGS sequence"/>
</dbReference>
<dbReference type="PANTHER" id="PTHR12785">
    <property type="entry name" value="SPLICING FACTOR 3B"/>
    <property type="match status" value="1"/>
</dbReference>
<feature type="region of interest" description="Disordered" evidence="1">
    <location>
        <begin position="1"/>
        <end position="61"/>
    </location>
</feature>
<name>A0A0G4IHH7_PLABS</name>
<dbReference type="InterPro" id="IPR007180">
    <property type="entry name" value="DUF382"/>
</dbReference>
<feature type="region of interest" description="Disordered" evidence="1">
    <location>
        <begin position="390"/>
        <end position="412"/>
    </location>
</feature>
<dbReference type="AlphaFoldDB" id="A0A0G4IHH7"/>
<gene>
    <name evidence="3" type="ORF">PBRA_000461</name>
    <name evidence="4" type="ORF">PLBR_LOCUS275</name>
</gene>
<proteinExistence type="predicted"/>
<reference evidence="4 6" key="2">
    <citation type="submission" date="2018-03" db="EMBL/GenBank/DDBJ databases">
        <authorList>
            <person name="Fogelqvist J."/>
        </authorList>
    </citation>
    <scope>NUCLEOTIDE SEQUENCE [LARGE SCALE GENOMIC DNA]</scope>
</reference>
<sequence length="560" mass="61976">MVSSVDAMSREMDGPASDDKEGRGTAPSKRARRRQRQKQARQELRAMTTSTAPEPVANGDADVEVVYVPDKIESTEPLAQYFSDVFERFSSKGSAGDEPEVIVVSKDDDEAGGGSGGSDDEKEEIQLSHRQLRKLNRMAVSELKQAAAFPEVVDVHDVCTSDPVLLVQLKSVRNSVPVPGHWSQKRKYLQGKRGQEKSAFKLPDFIEATGIGKIRQAQIEADADKKMKTKQRERMQPKMNRIDIDYQLLHDAFFRNQPKMVPAVHGDIYYEGKEFQVNVKSARPGVLSPALREALGMRDGYPPPWLINMQRFGPPPSYRNLKIPGLNAPLPPGATYGYAEGQWGKPPVDHLGVPLYGDPFGVAPDVVTAPTPVSDVSPWGELIEEVEEEGHESEEVEMEQDEEEVPVDETSGVESVASSVISGMVTPDTFDLRKGISSETPEVDLRKPKQLYQVLEQQEASVGNALYGSSHTYKIPTASSASAAVASHLTDGRVDVTISADELATMDDAALARKYDEQMEAVKALRSTEDVSDIVLEEMRKRKRKEELKSKSKKFKDFKF</sequence>
<keyword evidence="5" id="KW-1185">Reference proteome</keyword>
<feature type="compositionally biased region" description="Basic and acidic residues" evidence="1">
    <location>
        <begin position="8"/>
        <end position="23"/>
    </location>
</feature>
<organism evidence="3 5">
    <name type="scientific">Plasmodiophora brassicae</name>
    <name type="common">Clubroot disease agent</name>
    <dbReference type="NCBI Taxonomy" id="37360"/>
    <lineage>
        <taxon>Eukaryota</taxon>
        <taxon>Sar</taxon>
        <taxon>Rhizaria</taxon>
        <taxon>Endomyxa</taxon>
        <taxon>Phytomyxea</taxon>
        <taxon>Plasmodiophorida</taxon>
        <taxon>Plasmodiophoridae</taxon>
        <taxon>Plasmodiophora</taxon>
    </lineage>
</organism>
<keyword evidence="4" id="KW-0496">Mitochondrion</keyword>
<evidence type="ECO:0000313" key="6">
    <source>
        <dbReference type="Proteomes" id="UP000290189"/>
    </source>
</evidence>
<dbReference type="OrthoDB" id="10260794at2759"/>
<dbReference type="SMART" id="SM00581">
    <property type="entry name" value="PSP"/>
    <property type="match status" value="1"/>
</dbReference>
<dbReference type="InterPro" id="IPR052584">
    <property type="entry name" value="U2_snRNP_Complex_Component"/>
</dbReference>
<protein>
    <recommendedName>
        <fullName evidence="2">PSP proline-rich domain-containing protein</fullName>
    </recommendedName>
</protein>
<feature type="domain" description="PSP proline-rich" evidence="2">
    <location>
        <begin position="279"/>
        <end position="332"/>
    </location>
</feature>
<feature type="region of interest" description="Disordered" evidence="1">
    <location>
        <begin position="92"/>
        <end position="124"/>
    </location>
</feature>
<dbReference type="EMBL" id="OVEO01000001">
    <property type="protein sequence ID" value="SPQ93060.1"/>
    <property type="molecule type" value="Genomic_DNA"/>
</dbReference>
<dbReference type="EMBL" id="CDSF01000001">
    <property type="protein sequence ID" value="CEO94676.1"/>
    <property type="molecule type" value="Genomic_DNA"/>
</dbReference>
<evidence type="ECO:0000313" key="3">
    <source>
        <dbReference type="EMBL" id="CEO94676.1"/>
    </source>
</evidence>
<dbReference type="STRING" id="37360.A0A0G4IHH7"/>
<evidence type="ECO:0000259" key="2">
    <source>
        <dbReference type="SMART" id="SM00581"/>
    </source>
</evidence>
<dbReference type="InterPro" id="IPR006568">
    <property type="entry name" value="PSP_pro-rich"/>
</dbReference>
<reference evidence="3 5" key="1">
    <citation type="submission" date="2015-02" db="EMBL/GenBank/DDBJ databases">
        <authorList>
            <person name="Chooi Y.-H."/>
        </authorList>
    </citation>
    <scope>NUCLEOTIDE SEQUENCE [LARGE SCALE GENOMIC DNA]</scope>
    <source>
        <strain evidence="3">E3</strain>
    </source>
</reference>
<dbReference type="Proteomes" id="UP000039324">
    <property type="component" value="Unassembled WGS sequence"/>
</dbReference>
<dbReference type="PANTHER" id="PTHR12785:SF6">
    <property type="entry name" value="SPLICING FACTOR 3B SUBUNIT 2"/>
    <property type="match status" value="1"/>
</dbReference>
<dbReference type="GO" id="GO:0005634">
    <property type="term" value="C:nucleus"/>
    <property type="evidence" value="ECO:0007669"/>
    <property type="project" value="InterPro"/>
</dbReference>
<evidence type="ECO:0000256" key="1">
    <source>
        <dbReference type="SAM" id="MobiDB-lite"/>
    </source>
</evidence>